<gene>
    <name evidence="2" type="ORF">SAMN05660649_01394</name>
</gene>
<keyword evidence="3" id="KW-1185">Reference proteome</keyword>
<dbReference type="EMBL" id="FOOX01000004">
    <property type="protein sequence ID" value="SFG35588.1"/>
    <property type="molecule type" value="Genomic_DNA"/>
</dbReference>
<evidence type="ECO:0000313" key="2">
    <source>
        <dbReference type="EMBL" id="SFG35588.1"/>
    </source>
</evidence>
<reference evidence="3" key="1">
    <citation type="submission" date="2016-10" db="EMBL/GenBank/DDBJ databases">
        <authorList>
            <person name="Varghese N."/>
            <person name="Submissions S."/>
        </authorList>
    </citation>
    <scope>NUCLEOTIDE SEQUENCE [LARGE SCALE GENOMIC DNA]</scope>
    <source>
        <strain evidence="3">DSM 17038</strain>
    </source>
</reference>
<sequence>MGLIKKFGSIFLFVLYLGYIFYKAPIFNEFKVLNLIEYVLVLLVGGYTVLDLLRKEIYPLFRK</sequence>
<organism evidence="2 3">
    <name type="scientific">Desulfotruncus arcticus DSM 17038</name>
    <dbReference type="NCBI Taxonomy" id="1121424"/>
    <lineage>
        <taxon>Bacteria</taxon>
        <taxon>Bacillati</taxon>
        <taxon>Bacillota</taxon>
        <taxon>Clostridia</taxon>
        <taxon>Eubacteriales</taxon>
        <taxon>Desulfallaceae</taxon>
        <taxon>Desulfotruncus</taxon>
    </lineage>
</organism>
<keyword evidence="1" id="KW-0812">Transmembrane</keyword>
<evidence type="ECO:0000313" key="3">
    <source>
        <dbReference type="Proteomes" id="UP000199337"/>
    </source>
</evidence>
<dbReference type="Proteomes" id="UP000199337">
    <property type="component" value="Unassembled WGS sequence"/>
</dbReference>
<protein>
    <submittedName>
        <fullName evidence="2">Uncharacterized protein</fullName>
    </submittedName>
</protein>
<keyword evidence="1" id="KW-1133">Transmembrane helix</keyword>
<feature type="transmembrane region" description="Helical" evidence="1">
    <location>
        <begin position="7"/>
        <end position="26"/>
    </location>
</feature>
<keyword evidence="1" id="KW-0472">Membrane</keyword>
<accession>A0A1I2R520</accession>
<evidence type="ECO:0000256" key="1">
    <source>
        <dbReference type="SAM" id="Phobius"/>
    </source>
</evidence>
<dbReference type="AlphaFoldDB" id="A0A1I2R520"/>
<feature type="transmembrane region" description="Helical" evidence="1">
    <location>
        <begin position="32"/>
        <end position="53"/>
    </location>
</feature>
<proteinExistence type="predicted"/>
<name>A0A1I2R520_9FIRM</name>